<keyword evidence="3" id="KW-1185">Reference proteome</keyword>
<organism evidence="2 3">
    <name type="scientific">Podospora fimiseda</name>
    <dbReference type="NCBI Taxonomy" id="252190"/>
    <lineage>
        <taxon>Eukaryota</taxon>
        <taxon>Fungi</taxon>
        <taxon>Dikarya</taxon>
        <taxon>Ascomycota</taxon>
        <taxon>Pezizomycotina</taxon>
        <taxon>Sordariomycetes</taxon>
        <taxon>Sordariomycetidae</taxon>
        <taxon>Sordariales</taxon>
        <taxon>Podosporaceae</taxon>
        <taxon>Podospora</taxon>
    </lineage>
</organism>
<proteinExistence type="predicted"/>
<reference evidence="2" key="2">
    <citation type="submission" date="2023-05" db="EMBL/GenBank/DDBJ databases">
        <authorList>
            <consortium name="Lawrence Berkeley National Laboratory"/>
            <person name="Steindorff A."/>
            <person name="Hensen N."/>
            <person name="Bonometti L."/>
            <person name="Westerberg I."/>
            <person name="Brannstrom I.O."/>
            <person name="Guillou S."/>
            <person name="Cros-Aarteil S."/>
            <person name="Calhoun S."/>
            <person name="Haridas S."/>
            <person name="Kuo A."/>
            <person name="Mondo S."/>
            <person name="Pangilinan J."/>
            <person name="Riley R."/>
            <person name="Labutti K."/>
            <person name="Andreopoulos B."/>
            <person name="Lipzen A."/>
            <person name="Chen C."/>
            <person name="Yanf M."/>
            <person name="Daum C."/>
            <person name="Ng V."/>
            <person name="Clum A."/>
            <person name="Ohm R."/>
            <person name="Martin F."/>
            <person name="Silar P."/>
            <person name="Natvig D."/>
            <person name="Lalanne C."/>
            <person name="Gautier V."/>
            <person name="Ament-Velasquez S.L."/>
            <person name="Kruys A."/>
            <person name="Hutchinson M.I."/>
            <person name="Powell A.J."/>
            <person name="Barry K."/>
            <person name="Miller A.N."/>
            <person name="Grigoriev I.V."/>
            <person name="Debuchy R."/>
            <person name="Gladieux P."/>
            <person name="Thoren M.H."/>
            <person name="Johannesson H."/>
        </authorList>
    </citation>
    <scope>NUCLEOTIDE SEQUENCE</scope>
    <source>
        <strain evidence="2">CBS 990.96</strain>
    </source>
</reference>
<gene>
    <name evidence="2" type="ORF">QBC38DRAFT_483461</name>
</gene>
<protein>
    <submittedName>
        <fullName evidence="2">Uncharacterized protein</fullName>
    </submittedName>
</protein>
<evidence type="ECO:0000313" key="3">
    <source>
        <dbReference type="Proteomes" id="UP001301958"/>
    </source>
</evidence>
<dbReference type="EMBL" id="MU865371">
    <property type="protein sequence ID" value="KAK4225267.1"/>
    <property type="molecule type" value="Genomic_DNA"/>
</dbReference>
<comment type="caution">
    <text evidence="2">The sequence shown here is derived from an EMBL/GenBank/DDBJ whole genome shotgun (WGS) entry which is preliminary data.</text>
</comment>
<dbReference type="Proteomes" id="UP001301958">
    <property type="component" value="Unassembled WGS sequence"/>
</dbReference>
<evidence type="ECO:0000256" key="1">
    <source>
        <dbReference type="SAM" id="SignalP"/>
    </source>
</evidence>
<feature type="signal peptide" evidence="1">
    <location>
        <begin position="1"/>
        <end position="18"/>
    </location>
</feature>
<feature type="chain" id="PRO_5042862199" evidence="1">
    <location>
        <begin position="19"/>
        <end position="122"/>
    </location>
</feature>
<name>A0AAN7BL37_9PEZI</name>
<evidence type="ECO:0000313" key="2">
    <source>
        <dbReference type="EMBL" id="KAK4225267.1"/>
    </source>
</evidence>
<dbReference type="AlphaFoldDB" id="A0AAN7BL37"/>
<accession>A0AAN7BL37</accession>
<keyword evidence="1" id="KW-0732">Signal</keyword>
<reference evidence="2" key="1">
    <citation type="journal article" date="2023" name="Mol. Phylogenet. Evol.">
        <title>Genome-scale phylogeny and comparative genomics of the fungal order Sordariales.</title>
        <authorList>
            <person name="Hensen N."/>
            <person name="Bonometti L."/>
            <person name="Westerberg I."/>
            <person name="Brannstrom I.O."/>
            <person name="Guillou S."/>
            <person name="Cros-Aarteil S."/>
            <person name="Calhoun S."/>
            <person name="Haridas S."/>
            <person name="Kuo A."/>
            <person name="Mondo S."/>
            <person name="Pangilinan J."/>
            <person name="Riley R."/>
            <person name="LaButti K."/>
            <person name="Andreopoulos B."/>
            <person name="Lipzen A."/>
            <person name="Chen C."/>
            <person name="Yan M."/>
            <person name="Daum C."/>
            <person name="Ng V."/>
            <person name="Clum A."/>
            <person name="Steindorff A."/>
            <person name="Ohm R.A."/>
            <person name="Martin F."/>
            <person name="Silar P."/>
            <person name="Natvig D.O."/>
            <person name="Lalanne C."/>
            <person name="Gautier V."/>
            <person name="Ament-Velasquez S.L."/>
            <person name="Kruys A."/>
            <person name="Hutchinson M.I."/>
            <person name="Powell A.J."/>
            <person name="Barry K."/>
            <person name="Miller A.N."/>
            <person name="Grigoriev I.V."/>
            <person name="Debuchy R."/>
            <person name="Gladieux P."/>
            <person name="Hiltunen Thoren M."/>
            <person name="Johannesson H."/>
        </authorList>
    </citation>
    <scope>NUCLEOTIDE SEQUENCE</scope>
    <source>
        <strain evidence="2">CBS 990.96</strain>
    </source>
</reference>
<sequence length="122" mass="13291">MKLTTLLTPFALALTIRAAEPTITLAECRIACEGGQEAMERFCRIVPHPALRSACWGLALALDTRAGQTACANWCYWQWGSRKREVLEVLKGKRDEVSLASDFALTGLEVDGAPGNGKIWVG</sequence>